<accession>A0A1B7P7A9</accession>
<sequence length="114" mass="13383">MLWYFRSKATGVIQSALRTGPTVLREYQILAVECKPPHKDTPGEWKRTKDGQLRRYLEHITSDSERIIAALAIRTKVRFWQSEKSNSILSHQGAYDLHYEHQRTQAEQVLLYIK</sequence>
<protein>
    <recommendedName>
        <fullName evidence="3">Fungal-type protein kinase domain-containing protein</fullName>
    </recommendedName>
</protein>
<evidence type="ECO:0000313" key="2">
    <source>
        <dbReference type="Proteomes" id="UP000091918"/>
    </source>
</evidence>
<gene>
    <name evidence="1" type="ORF">ACJ72_00712</name>
</gene>
<proteinExistence type="predicted"/>
<dbReference type="Proteomes" id="UP000091918">
    <property type="component" value="Unassembled WGS sequence"/>
</dbReference>
<evidence type="ECO:0000313" key="1">
    <source>
        <dbReference type="EMBL" id="OAX84926.1"/>
    </source>
</evidence>
<reference evidence="1 2" key="1">
    <citation type="submission" date="2015-07" db="EMBL/GenBank/DDBJ databases">
        <title>Emmonsia species relationships and genome sequence.</title>
        <authorList>
            <person name="Cuomo C.A."/>
            <person name="Schwartz I.S."/>
            <person name="Kenyon C."/>
            <person name="de Hoog G.S."/>
            <person name="Govender N.P."/>
            <person name="Botha A."/>
            <person name="Moreno L."/>
            <person name="de Vries M."/>
            <person name="Munoz J.F."/>
            <person name="Stielow J.B."/>
        </authorList>
    </citation>
    <scope>NUCLEOTIDE SEQUENCE [LARGE SCALE GENOMIC DNA]</scope>
    <source>
        <strain evidence="1 2">CBS 136260</strain>
    </source>
</reference>
<evidence type="ECO:0008006" key="3">
    <source>
        <dbReference type="Google" id="ProtNLM"/>
    </source>
</evidence>
<organism evidence="1 2">
    <name type="scientific">Emergomyces africanus</name>
    <dbReference type="NCBI Taxonomy" id="1955775"/>
    <lineage>
        <taxon>Eukaryota</taxon>
        <taxon>Fungi</taxon>
        <taxon>Dikarya</taxon>
        <taxon>Ascomycota</taxon>
        <taxon>Pezizomycotina</taxon>
        <taxon>Eurotiomycetes</taxon>
        <taxon>Eurotiomycetidae</taxon>
        <taxon>Onygenales</taxon>
        <taxon>Ajellomycetaceae</taxon>
        <taxon>Emergomyces</taxon>
    </lineage>
</organism>
<dbReference type="STRING" id="1658172.A0A1B7P7A9"/>
<keyword evidence="2" id="KW-1185">Reference proteome</keyword>
<dbReference type="OrthoDB" id="4499616at2759"/>
<dbReference type="EMBL" id="LGUA01000040">
    <property type="protein sequence ID" value="OAX84926.1"/>
    <property type="molecule type" value="Genomic_DNA"/>
</dbReference>
<dbReference type="AlphaFoldDB" id="A0A1B7P7A9"/>
<comment type="caution">
    <text evidence="1">The sequence shown here is derived from an EMBL/GenBank/DDBJ whole genome shotgun (WGS) entry which is preliminary data.</text>
</comment>
<name>A0A1B7P7A9_9EURO</name>